<proteinExistence type="predicted"/>
<dbReference type="STRING" id="75743.A0A401Q9X9"/>
<evidence type="ECO:0000259" key="1">
    <source>
        <dbReference type="Pfam" id="PF03836"/>
    </source>
</evidence>
<organism evidence="2 3">
    <name type="scientific">Scyliorhinus torazame</name>
    <name type="common">Cloudy catshark</name>
    <name type="synonym">Catulus torazame</name>
    <dbReference type="NCBI Taxonomy" id="75743"/>
    <lineage>
        <taxon>Eukaryota</taxon>
        <taxon>Metazoa</taxon>
        <taxon>Chordata</taxon>
        <taxon>Craniata</taxon>
        <taxon>Vertebrata</taxon>
        <taxon>Chondrichthyes</taxon>
        <taxon>Elasmobranchii</taxon>
        <taxon>Galeomorphii</taxon>
        <taxon>Galeoidea</taxon>
        <taxon>Carcharhiniformes</taxon>
        <taxon>Scyliorhinidae</taxon>
        <taxon>Scyliorhinus</taxon>
    </lineage>
</organism>
<dbReference type="GO" id="GO:1903479">
    <property type="term" value="P:mitotic actomyosin contractile ring assembly actin filament organization"/>
    <property type="evidence" value="ECO:0007669"/>
    <property type="project" value="TreeGrafter"/>
</dbReference>
<dbReference type="Proteomes" id="UP000288216">
    <property type="component" value="Unassembled WGS sequence"/>
</dbReference>
<comment type="caution">
    <text evidence="2">The sequence shown here is derived from an EMBL/GenBank/DDBJ whole genome shotgun (WGS) entry which is preliminary data.</text>
</comment>
<dbReference type="OrthoDB" id="9302601at2759"/>
<dbReference type="PANTHER" id="PTHR14149">
    <property type="entry name" value="RAS GTPASE-ACTIVATING PROTEIN WITH IQ MOTIF"/>
    <property type="match status" value="1"/>
</dbReference>
<keyword evidence="3" id="KW-1185">Reference proteome</keyword>
<dbReference type="EMBL" id="BFAA01024570">
    <property type="protein sequence ID" value="GCB82127.1"/>
    <property type="molecule type" value="Genomic_DNA"/>
</dbReference>
<dbReference type="InterPro" id="IPR000593">
    <property type="entry name" value="RasGAP_C"/>
</dbReference>
<dbReference type="GO" id="GO:0051015">
    <property type="term" value="F:actin filament binding"/>
    <property type="evidence" value="ECO:0007669"/>
    <property type="project" value="TreeGrafter"/>
</dbReference>
<dbReference type="GO" id="GO:0005938">
    <property type="term" value="C:cell cortex"/>
    <property type="evidence" value="ECO:0007669"/>
    <property type="project" value="TreeGrafter"/>
</dbReference>
<gene>
    <name evidence="2" type="ORF">scyTo_0022870</name>
</gene>
<dbReference type="PANTHER" id="PTHR14149:SF10">
    <property type="entry name" value="RAS GTPASE-ACTIVATING-LIKE PROTEIN IQGAP3"/>
    <property type="match status" value="1"/>
</dbReference>
<protein>
    <recommendedName>
        <fullName evidence="1">RasGAP protein C-terminal domain-containing protein</fullName>
    </recommendedName>
</protein>
<reference evidence="2 3" key="1">
    <citation type="journal article" date="2018" name="Nat. Ecol. Evol.">
        <title>Shark genomes provide insights into elasmobranch evolution and the origin of vertebrates.</title>
        <authorList>
            <person name="Hara Y"/>
            <person name="Yamaguchi K"/>
            <person name="Onimaru K"/>
            <person name="Kadota M"/>
            <person name="Koyanagi M"/>
            <person name="Keeley SD"/>
            <person name="Tatsumi K"/>
            <person name="Tanaka K"/>
            <person name="Motone F"/>
            <person name="Kageyama Y"/>
            <person name="Nozu R"/>
            <person name="Adachi N"/>
            <person name="Nishimura O"/>
            <person name="Nakagawa R"/>
            <person name="Tanegashima C"/>
            <person name="Kiyatake I"/>
            <person name="Matsumoto R"/>
            <person name="Murakumo K"/>
            <person name="Nishida K"/>
            <person name="Terakita A"/>
            <person name="Kuratani S"/>
            <person name="Sato K"/>
            <person name="Hyodo S Kuraku.S."/>
        </authorList>
    </citation>
    <scope>NUCLEOTIDE SEQUENCE [LARGE SCALE GENOMIC DNA]</scope>
</reference>
<name>A0A401Q9X9_SCYTO</name>
<feature type="domain" description="RasGAP protein C-terminal" evidence="1">
    <location>
        <begin position="77"/>
        <end position="164"/>
    </location>
</feature>
<dbReference type="GO" id="GO:0005096">
    <property type="term" value="F:GTPase activator activity"/>
    <property type="evidence" value="ECO:0007669"/>
    <property type="project" value="TreeGrafter"/>
</dbReference>
<evidence type="ECO:0000313" key="2">
    <source>
        <dbReference type="EMBL" id="GCB82127.1"/>
    </source>
</evidence>
<dbReference type="Pfam" id="PF03836">
    <property type="entry name" value="RasGAP_C"/>
    <property type="match status" value="1"/>
</dbReference>
<feature type="non-terminal residue" evidence="2">
    <location>
        <position position="1"/>
    </location>
</feature>
<dbReference type="AlphaFoldDB" id="A0A401Q9X9"/>
<evidence type="ECO:0000313" key="3">
    <source>
        <dbReference type="Proteomes" id="UP000288216"/>
    </source>
</evidence>
<dbReference type="GO" id="GO:0005516">
    <property type="term" value="F:calmodulin binding"/>
    <property type="evidence" value="ECO:0007669"/>
    <property type="project" value="TreeGrafter"/>
</dbReference>
<accession>A0A401Q9X9</accession>
<sequence>DSLMPEHGDPLHELLKDLGDIPTVESLLGEGSVDANDPHADQTLSQLNKTEVSLTLTNKFDLDKSDDGANNTRGLLLRQQRKAELNKLRATLHRMDSKTAFYEEQIDYYQQYIRTCLDNLATKAPGPGKKAAEVKGKKRKVPSLNYTAARLQEKGVLLDIEDLPGSQ</sequence>